<keyword evidence="4" id="KW-1185">Reference proteome</keyword>
<dbReference type="EMBL" id="CP020991">
    <property type="protein sequence ID" value="AUO20441.1"/>
    <property type="molecule type" value="Genomic_DNA"/>
</dbReference>
<keyword evidence="1" id="KW-0238">DNA-binding</keyword>
<dbReference type="InterPro" id="IPR001387">
    <property type="entry name" value="Cro/C1-type_HTH"/>
</dbReference>
<dbReference type="SMART" id="SM00530">
    <property type="entry name" value="HTH_XRE"/>
    <property type="match status" value="1"/>
</dbReference>
<proteinExistence type="predicted"/>
<dbReference type="InterPro" id="IPR010982">
    <property type="entry name" value="Lambda_DNA-bd_dom_sf"/>
</dbReference>
<dbReference type="GeneID" id="98063663"/>
<dbReference type="KEGG" id="mpec:B9O19_02301"/>
<dbReference type="PROSITE" id="PS50943">
    <property type="entry name" value="HTH_CROC1"/>
    <property type="match status" value="1"/>
</dbReference>
<dbReference type="SUPFAM" id="SSF47413">
    <property type="entry name" value="lambda repressor-like DNA-binding domains"/>
    <property type="match status" value="1"/>
</dbReference>
<evidence type="ECO:0000313" key="4">
    <source>
        <dbReference type="Proteomes" id="UP000235589"/>
    </source>
</evidence>
<gene>
    <name evidence="3" type="ORF">B9O19_02301</name>
</gene>
<feature type="domain" description="HTH cro/C1-type" evidence="2">
    <location>
        <begin position="5"/>
        <end position="59"/>
    </location>
</feature>
<sequence length="77" mass="8779">MNTKLKNARKKTGLTQVQVAKKAKLTERGYQYYESGERIPNVYVGQRIAKALNTKVEKIFPLSNDDTPNSHQNNITK</sequence>
<accession>A0A2K9P5D8</accession>
<evidence type="ECO:0000256" key="1">
    <source>
        <dbReference type="ARBA" id="ARBA00023125"/>
    </source>
</evidence>
<dbReference type="Gene3D" id="1.10.260.40">
    <property type="entry name" value="lambda repressor-like DNA-binding domains"/>
    <property type="match status" value="1"/>
</dbReference>
<name>A0A2K9P5D8_9FIRM</name>
<reference evidence="3 4" key="1">
    <citation type="submission" date="2017-04" db="EMBL/GenBank/DDBJ databases">
        <title>Monoglobus pectinilyticus 14 draft genome.</title>
        <authorList>
            <person name="Kim C."/>
            <person name="Rosendale D.I."/>
            <person name="Kelly W.J."/>
            <person name="Tannock G.W."/>
            <person name="Patchett M.L."/>
            <person name="Jordens J.Z."/>
        </authorList>
    </citation>
    <scope>NUCLEOTIDE SEQUENCE [LARGE SCALE GENOMIC DNA]</scope>
    <source>
        <strain evidence="3 4">14</strain>
    </source>
</reference>
<dbReference type="AlphaFoldDB" id="A0A2K9P5D8"/>
<evidence type="ECO:0000313" key="3">
    <source>
        <dbReference type="EMBL" id="AUO20441.1"/>
    </source>
</evidence>
<dbReference type="GO" id="GO:0003677">
    <property type="term" value="F:DNA binding"/>
    <property type="evidence" value="ECO:0007669"/>
    <property type="project" value="UniProtKB-KW"/>
</dbReference>
<dbReference type="OrthoDB" id="9815852at2"/>
<protein>
    <submittedName>
        <fullName evidence="3">Transcriptional regulator</fullName>
    </submittedName>
</protein>
<organism evidence="3 4">
    <name type="scientific">Monoglobus pectinilyticus</name>
    <dbReference type="NCBI Taxonomy" id="1981510"/>
    <lineage>
        <taxon>Bacteria</taxon>
        <taxon>Bacillati</taxon>
        <taxon>Bacillota</taxon>
        <taxon>Clostridia</taxon>
        <taxon>Monoglobales</taxon>
        <taxon>Monoglobaceae</taxon>
        <taxon>Monoglobus</taxon>
    </lineage>
</organism>
<dbReference type="RefSeq" id="WP_102366553.1">
    <property type="nucleotide sequence ID" value="NZ_CP020991.1"/>
</dbReference>
<evidence type="ECO:0000259" key="2">
    <source>
        <dbReference type="PROSITE" id="PS50943"/>
    </source>
</evidence>
<dbReference type="Pfam" id="PF01381">
    <property type="entry name" value="HTH_3"/>
    <property type="match status" value="1"/>
</dbReference>
<dbReference type="CDD" id="cd00093">
    <property type="entry name" value="HTH_XRE"/>
    <property type="match status" value="1"/>
</dbReference>
<dbReference type="PANTHER" id="PTHR46558:SF4">
    <property type="entry name" value="DNA-BIDING PHAGE PROTEIN"/>
    <property type="match status" value="1"/>
</dbReference>
<dbReference type="Proteomes" id="UP000235589">
    <property type="component" value="Chromosome"/>
</dbReference>
<dbReference type="PANTHER" id="PTHR46558">
    <property type="entry name" value="TRACRIPTIONAL REGULATORY PROTEIN-RELATED-RELATED"/>
    <property type="match status" value="1"/>
</dbReference>